<evidence type="ECO:0000256" key="2">
    <source>
        <dbReference type="ARBA" id="ARBA00022857"/>
    </source>
</evidence>
<dbReference type="PANTHER" id="PTHR38011">
    <property type="entry name" value="DIHYDROFOLATE REDUCTASE FAMILY PROTEIN (AFU_ORTHOLOGUE AFUA_8G06820)"/>
    <property type="match status" value="1"/>
</dbReference>
<evidence type="ECO:0000259" key="4">
    <source>
        <dbReference type="Pfam" id="PF01872"/>
    </source>
</evidence>
<dbReference type="GO" id="GO:0008703">
    <property type="term" value="F:5-amino-6-(5-phosphoribosylamino)uracil reductase activity"/>
    <property type="evidence" value="ECO:0007669"/>
    <property type="project" value="InterPro"/>
</dbReference>
<dbReference type="SUPFAM" id="SSF53597">
    <property type="entry name" value="Dihydrofolate reductase-like"/>
    <property type="match status" value="1"/>
</dbReference>
<dbReference type="Pfam" id="PF01872">
    <property type="entry name" value="RibD_C"/>
    <property type="match status" value="1"/>
</dbReference>
<evidence type="ECO:0000313" key="5">
    <source>
        <dbReference type="EMBL" id="PWK51631.1"/>
    </source>
</evidence>
<comment type="pathway">
    <text evidence="1">Cofactor biosynthesis; riboflavin biosynthesis.</text>
</comment>
<dbReference type="PANTHER" id="PTHR38011:SF7">
    <property type="entry name" value="2,5-DIAMINO-6-RIBOSYLAMINO-4(3H)-PYRIMIDINONE 5'-PHOSPHATE REDUCTASE"/>
    <property type="match status" value="1"/>
</dbReference>
<dbReference type="InterPro" id="IPR024072">
    <property type="entry name" value="DHFR-like_dom_sf"/>
</dbReference>
<name>A0A316FS83_9ACTN</name>
<feature type="domain" description="Bacterial bifunctional deaminase-reductase C-terminal" evidence="4">
    <location>
        <begin position="87"/>
        <end position="283"/>
    </location>
</feature>
<dbReference type="GO" id="GO:0009231">
    <property type="term" value="P:riboflavin biosynthetic process"/>
    <property type="evidence" value="ECO:0007669"/>
    <property type="project" value="InterPro"/>
</dbReference>
<keyword evidence="3" id="KW-0560">Oxidoreductase</keyword>
<evidence type="ECO:0000256" key="1">
    <source>
        <dbReference type="ARBA" id="ARBA00005104"/>
    </source>
</evidence>
<dbReference type="EMBL" id="QGGR01000002">
    <property type="protein sequence ID" value="PWK51631.1"/>
    <property type="molecule type" value="Genomic_DNA"/>
</dbReference>
<reference evidence="5 6" key="1">
    <citation type="submission" date="2018-05" db="EMBL/GenBank/DDBJ databases">
        <title>Genomic Encyclopedia of Archaeal and Bacterial Type Strains, Phase II (KMG-II): from individual species to whole genera.</title>
        <authorList>
            <person name="Goeker M."/>
        </authorList>
    </citation>
    <scope>NUCLEOTIDE SEQUENCE [LARGE SCALE GENOMIC DNA]</scope>
    <source>
        <strain evidence="5 6">DSM 45184</strain>
    </source>
</reference>
<dbReference type="AlphaFoldDB" id="A0A316FS83"/>
<protein>
    <submittedName>
        <fullName evidence="5">Riboflavin biosynthesis pyrimidine reductase</fullName>
    </submittedName>
</protein>
<keyword evidence="2" id="KW-0521">NADP</keyword>
<evidence type="ECO:0000313" key="6">
    <source>
        <dbReference type="Proteomes" id="UP000245697"/>
    </source>
</evidence>
<comment type="caution">
    <text evidence="5">The sequence shown here is derived from an EMBL/GenBank/DDBJ whole genome shotgun (WGS) entry which is preliminary data.</text>
</comment>
<proteinExistence type="predicted"/>
<accession>A0A316FS83</accession>
<dbReference type="InterPro" id="IPR002734">
    <property type="entry name" value="RibDG_C"/>
</dbReference>
<keyword evidence="6" id="KW-1185">Reference proteome</keyword>
<dbReference type="InterPro" id="IPR050765">
    <property type="entry name" value="Riboflavin_Biosynth_HTPR"/>
</dbReference>
<dbReference type="Gene3D" id="3.40.430.10">
    <property type="entry name" value="Dihydrofolate Reductase, subunit A"/>
    <property type="match status" value="1"/>
</dbReference>
<gene>
    <name evidence="5" type="ORF">BC793_102667</name>
</gene>
<organism evidence="5 6">
    <name type="scientific">Actinoplanes xinjiangensis</name>
    <dbReference type="NCBI Taxonomy" id="512350"/>
    <lineage>
        <taxon>Bacteria</taxon>
        <taxon>Bacillati</taxon>
        <taxon>Actinomycetota</taxon>
        <taxon>Actinomycetes</taxon>
        <taxon>Micromonosporales</taxon>
        <taxon>Micromonosporaceae</taxon>
        <taxon>Actinoplanes</taxon>
    </lineage>
</organism>
<dbReference type="Proteomes" id="UP000245697">
    <property type="component" value="Unassembled WGS sequence"/>
</dbReference>
<evidence type="ECO:0000256" key="3">
    <source>
        <dbReference type="ARBA" id="ARBA00023002"/>
    </source>
</evidence>
<sequence length="298" mass="31320">MTVTTSPSSGDGDDRTVTVRVGRGLTSRHDLQGLPGAASRGLPRRVLVRLSAPHARADPAGHRPARPVIFTRDELLAHYPRADGAVLRANFIASADGAVAVDGVSAGLQGPGDKEIFDHLRTICDALIVAAGTVRAERYDALRLTGPDRAWRLAAGLPEFPLMVIVSGSLDLDPEQLIFADAPVRPIVLTHRAAPADAPVRGVAEVIAVGDTEVDLAAGVRLLHGRGATRLLCEGGPGLFGALIAADLVDELCLTVAPLLAGGAAGRIAHGPPTPPRRMSLRHALTRHDMLFLRYARN</sequence>